<dbReference type="PROSITE" id="PS51456">
    <property type="entry name" value="MYOSIN_MOTOR"/>
    <property type="match status" value="1"/>
</dbReference>
<accession>A0A851PWH2</accession>
<reference evidence="3" key="1">
    <citation type="submission" date="2019-09" db="EMBL/GenBank/DDBJ databases">
        <title>Bird 10,000 Genomes (B10K) Project - Family phase.</title>
        <authorList>
            <person name="Zhang G."/>
        </authorList>
    </citation>
    <scope>NUCLEOTIDE SEQUENCE</scope>
    <source>
        <strain evidence="3">B10K-CU-031-38</strain>
    </source>
</reference>
<comment type="similarity">
    <text evidence="1">Belongs to the TRAFAC class myosin-kinesin ATPase superfamily. Myosin family.</text>
</comment>
<dbReference type="Gene3D" id="1.20.120.720">
    <property type="entry name" value="Myosin VI head, motor domain, U50 subdomain"/>
    <property type="match status" value="1"/>
</dbReference>
<keyword evidence="1" id="KW-0009">Actin-binding</keyword>
<comment type="caution">
    <text evidence="1">Lacks conserved residue(s) required for the propagation of feature annotation.</text>
</comment>
<keyword evidence="1" id="KW-0505">Motor protein</keyword>
<dbReference type="GO" id="GO:0005524">
    <property type="term" value="F:ATP binding"/>
    <property type="evidence" value="ECO:0007669"/>
    <property type="project" value="InterPro"/>
</dbReference>
<dbReference type="InterPro" id="IPR027417">
    <property type="entry name" value="P-loop_NTPase"/>
</dbReference>
<dbReference type="GO" id="GO:0003774">
    <property type="term" value="F:cytoskeletal motor activity"/>
    <property type="evidence" value="ECO:0007669"/>
    <property type="project" value="InterPro"/>
</dbReference>
<dbReference type="Pfam" id="PF00063">
    <property type="entry name" value="Myosin_head"/>
    <property type="match status" value="1"/>
</dbReference>
<dbReference type="InterPro" id="IPR001609">
    <property type="entry name" value="Myosin_head_motor_dom-like"/>
</dbReference>
<dbReference type="Proteomes" id="UP000657035">
    <property type="component" value="Unassembled WGS sequence"/>
</dbReference>
<keyword evidence="1" id="KW-0518">Myosin</keyword>
<proteinExistence type="inferred from homology"/>
<feature type="domain" description="Myosin motor" evidence="2">
    <location>
        <begin position="1"/>
        <end position="66"/>
    </location>
</feature>
<evidence type="ECO:0000256" key="1">
    <source>
        <dbReference type="PROSITE-ProRule" id="PRU00782"/>
    </source>
</evidence>
<dbReference type="GO" id="GO:0016459">
    <property type="term" value="C:myosin complex"/>
    <property type="evidence" value="ECO:0007669"/>
    <property type="project" value="UniProtKB-KW"/>
</dbReference>
<dbReference type="OrthoDB" id="6108017at2759"/>
<feature type="non-terminal residue" evidence="3">
    <location>
        <position position="66"/>
    </location>
</feature>
<evidence type="ECO:0000259" key="2">
    <source>
        <dbReference type="PROSITE" id="PS51456"/>
    </source>
</evidence>
<dbReference type="AlphaFoldDB" id="A0A851PWH2"/>
<dbReference type="EMBL" id="WBMU01002083">
    <property type="protein sequence ID" value="NXC72485.1"/>
    <property type="molecule type" value="Genomic_DNA"/>
</dbReference>
<evidence type="ECO:0000313" key="3">
    <source>
        <dbReference type="EMBL" id="NXC72485.1"/>
    </source>
</evidence>
<name>A0A851PWH2_ANHAN</name>
<dbReference type="GO" id="GO:0003779">
    <property type="term" value="F:actin binding"/>
    <property type="evidence" value="ECO:0007669"/>
    <property type="project" value="UniProtKB-KW"/>
</dbReference>
<organism evidence="3 4">
    <name type="scientific">Anhinga anhinga</name>
    <name type="common">Anhinga</name>
    <name type="synonym">Plotus anhinga</name>
    <dbReference type="NCBI Taxonomy" id="56067"/>
    <lineage>
        <taxon>Eukaryota</taxon>
        <taxon>Metazoa</taxon>
        <taxon>Chordata</taxon>
        <taxon>Craniata</taxon>
        <taxon>Vertebrata</taxon>
        <taxon>Euteleostomi</taxon>
        <taxon>Archelosauria</taxon>
        <taxon>Archosauria</taxon>
        <taxon>Dinosauria</taxon>
        <taxon>Saurischia</taxon>
        <taxon>Theropoda</taxon>
        <taxon>Coelurosauria</taxon>
        <taxon>Aves</taxon>
        <taxon>Neognathae</taxon>
        <taxon>Neoaves</taxon>
        <taxon>Aequornithes</taxon>
        <taxon>Suliformes</taxon>
        <taxon>Anhingidae</taxon>
        <taxon>Anhinga</taxon>
    </lineage>
</organism>
<feature type="non-terminal residue" evidence="3">
    <location>
        <position position="1"/>
    </location>
</feature>
<sequence length="66" mass="7663">IGVNEAHQKIVFRIIAAILHLGNVEIHEERDGDICSISSEDEHLKYFCRLLGVDYSKMQHWLCHCK</sequence>
<comment type="caution">
    <text evidence="3">The sequence shown here is derived from an EMBL/GenBank/DDBJ whole genome shotgun (WGS) entry which is preliminary data.</text>
</comment>
<keyword evidence="4" id="KW-1185">Reference proteome</keyword>
<gene>
    <name evidence="3" type="primary">Myo5b_4</name>
    <name evidence="3" type="ORF">ANHANH_R14848</name>
</gene>
<dbReference type="SUPFAM" id="SSF52540">
    <property type="entry name" value="P-loop containing nucleoside triphosphate hydrolases"/>
    <property type="match status" value="1"/>
</dbReference>
<protein>
    <submittedName>
        <fullName evidence="3">MYO5B protein</fullName>
    </submittedName>
</protein>
<evidence type="ECO:0000313" key="4">
    <source>
        <dbReference type="Proteomes" id="UP000657035"/>
    </source>
</evidence>